<protein>
    <recommendedName>
        <fullName evidence="3">GAG-pre-integrase domain-containing protein</fullName>
    </recommendedName>
</protein>
<dbReference type="AlphaFoldDB" id="A0A9Q3I1H6"/>
<evidence type="ECO:0000313" key="1">
    <source>
        <dbReference type="EMBL" id="MBW0524603.1"/>
    </source>
</evidence>
<evidence type="ECO:0000313" key="2">
    <source>
        <dbReference type="Proteomes" id="UP000765509"/>
    </source>
</evidence>
<accession>A0A9Q3I1H6</accession>
<dbReference type="EMBL" id="AVOT02031159">
    <property type="protein sequence ID" value="MBW0524603.1"/>
    <property type="molecule type" value="Genomic_DNA"/>
</dbReference>
<keyword evidence="2" id="KW-1185">Reference proteome</keyword>
<dbReference type="Proteomes" id="UP000765509">
    <property type="component" value="Unassembled WGS sequence"/>
</dbReference>
<reference evidence="1" key="1">
    <citation type="submission" date="2021-03" db="EMBL/GenBank/DDBJ databases">
        <title>Draft genome sequence of rust myrtle Austropuccinia psidii MF-1, a brazilian biotype.</title>
        <authorList>
            <person name="Quecine M.C."/>
            <person name="Pachon D.M.R."/>
            <person name="Bonatelli M.L."/>
            <person name="Correr F.H."/>
            <person name="Franceschini L.M."/>
            <person name="Leite T.F."/>
            <person name="Margarido G.R.A."/>
            <person name="Almeida C.A."/>
            <person name="Ferrarezi J.A."/>
            <person name="Labate C.A."/>
        </authorList>
    </citation>
    <scope>NUCLEOTIDE SEQUENCE</scope>
    <source>
        <strain evidence="1">MF-1</strain>
    </source>
</reference>
<dbReference type="OrthoDB" id="7691805at2759"/>
<organism evidence="1 2">
    <name type="scientific">Austropuccinia psidii MF-1</name>
    <dbReference type="NCBI Taxonomy" id="1389203"/>
    <lineage>
        <taxon>Eukaryota</taxon>
        <taxon>Fungi</taxon>
        <taxon>Dikarya</taxon>
        <taxon>Basidiomycota</taxon>
        <taxon>Pucciniomycotina</taxon>
        <taxon>Pucciniomycetes</taxon>
        <taxon>Pucciniales</taxon>
        <taxon>Sphaerophragmiaceae</taxon>
        <taxon>Austropuccinia</taxon>
    </lineage>
</organism>
<comment type="caution">
    <text evidence="1">The sequence shown here is derived from an EMBL/GenBank/DDBJ whole genome shotgun (WGS) entry which is preliminary data.</text>
</comment>
<evidence type="ECO:0008006" key="3">
    <source>
        <dbReference type="Google" id="ProtNLM"/>
    </source>
</evidence>
<sequence>MDLCKAPLTITRQEDKFILTKENKTLTTGDLINQLMIVTLNQPVSNLTIAQQNWHLQLGHPSNQALQSLGLHPINKEQWDTCATVKMTLQPFGGPFTSVQKSLDCVHLYLVGPISPPSASGQQHILTIINQFTSYKITGFLKNK</sequence>
<name>A0A9Q3I1H6_9BASI</name>
<proteinExistence type="predicted"/>
<gene>
    <name evidence="1" type="ORF">O181_064318</name>
</gene>